<sequence>METRLIAKGFLDFVNFSVSPFHAISRAKSSLLSSKFQELREHESWNLSPGGKYFFTRNESSIYAFSVGSQYTPHEGGFRIIGSHSDFPCPKLAPVSKYENEGFIKLNIQLYGGGLWHSWFDRDLTLAGRVIVSQNNQIHSKLLHIKRPIISIPQLAIHLTTNRENFEFNKETQFKPLLCTGKAEKENYPENNKRHAQGLLELISKEIGCKTEEILDLDLCIIDTAPAVLSGLYEEFISSARLDNLMSAYCSLQSLINSNTDGKDIKLLAAFDNEEVGSLSMQGANSIVAEQTFRRILETLPGNKKNDAIEGFFRRSLALSADMAHAVHPNYSDKHQTCHSPIVHGGVVIKANPNQKYATDPVGAAFIRTLAKKYSIPTQDFIVKNNSPCGSTIGPYIAGNTGIRVIDIGAPMLAMHSCREIMGVDDAYYYMKIMAAFYDDSQNYYEGALLG</sequence>
<dbReference type="PRINTS" id="PR00932">
    <property type="entry name" value="AMINO1PTASE"/>
</dbReference>
<evidence type="ECO:0000256" key="2">
    <source>
        <dbReference type="ARBA" id="ARBA00001947"/>
    </source>
</evidence>
<dbReference type="EC" id="3.4.11.21" evidence="4"/>
<keyword evidence="7 11" id="KW-0479">Metal-binding</keyword>
<reference evidence="12" key="1">
    <citation type="submission" date="2021-09" db="EMBL/GenBank/DDBJ databases">
        <authorList>
            <consortium name="AG Swart"/>
            <person name="Singh M."/>
            <person name="Singh A."/>
            <person name="Seah K."/>
            <person name="Emmerich C."/>
        </authorList>
    </citation>
    <scope>NUCLEOTIDE SEQUENCE</scope>
    <source>
        <strain evidence="12">ATCC30299</strain>
    </source>
</reference>
<comment type="cofactor">
    <cofactor evidence="2">
        <name>Zn(2+)</name>
        <dbReference type="ChEBI" id="CHEBI:29105"/>
    </cofactor>
</comment>
<comment type="caution">
    <text evidence="12">The sequence shown here is derived from an EMBL/GenBank/DDBJ whole genome shotgun (WGS) entry which is preliminary data.</text>
</comment>
<evidence type="ECO:0000256" key="4">
    <source>
        <dbReference type="ARBA" id="ARBA00011965"/>
    </source>
</evidence>
<dbReference type="EMBL" id="CAJZBQ010000003">
    <property type="protein sequence ID" value="CAG9310945.1"/>
    <property type="molecule type" value="Genomic_DNA"/>
</dbReference>
<dbReference type="Gene3D" id="2.30.250.10">
    <property type="entry name" value="Aminopeptidase i, Domain 2"/>
    <property type="match status" value="1"/>
</dbReference>
<keyword evidence="6 11" id="KW-0645">Protease</keyword>
<evidence type="ECO:0000256" key="9">
    <source>
        <dbReference type="ARBA" id="ARBA00022833"/>
    </source>
</evidence>
<dbReference type="Pfam" id="PF02127">
    <property type="entry name" value="Peptidase_M18"/>
    <property type="match status" value="1"/>
</dbReference>
<evidence type="ECO:0000256" key="1">
    <source>
        <dbReference type="ARBA" id="ARBA00001335"/>
    </source>
</evidence>
<gene>
    <name evidence="12" type="ORF">BSTOLATCC_MIC2659</name>
</gene>
<organism evidence="12 13">
    <name type="scientific">Blepharisma stoltei</name>
    <dbReference type="NCBI Taxonomy" id="1481888"/>
    <lineage>
        <taxon>Eukaryota</taxon>
        <taxon>Sar</taxon>
        <taxon>Alveolata</taxon>
        <taxon>Ciliophora</taxon>
        <taxon>Postciliodesmatophora</taxon>
        <taxon>Heterotrichea</taxon>
        <taxon>Heterotrichida</taxon>
        <taxon>Blepharismidae</taxon>
        <taxon>Blepharisma</taxon>
    </lineage>
</organism>
<keyword evidence="5 11" id="KW-0031">Aminopeptidase</keyword>
<keyword evidence="9 11" id="KW-0862">Zinc</keyword>
<dbReference type="Proteomes" id="UP001162131">
    <property type="component" value="Unassembled WGS sequence"/>
</dbReference>
<evidence type="ECO:0000256" key="8">
    <source>
        <dbReference type="ARBA" id="ARBA00022801"/>
    </source>
</evidence>
<dbReference type="InterPro" id="IPR001948">
    <property type="entry name" value="Peptidase_M18"/>
</dbReference>
<dbReference type="NCBIfam" id="NF002759">
    <property type="entry name" value="PRK02813.1"/>
    <property type="match status" value="1"/>
</dbReference>
<evidence type="ECO:0000256" key="10">
    <source>
        <dbReference type="ARBA" id="ARBA00023049"/>
    </source>
</evidence>
<dbReference type="PANTHER" id="PTHR28570">
    <property type="entry name" value="ASPARTYL AMINOPEPTIDASE"/>
    <property type="match status" value="1"/>
</dbReference>
<comment type="similarity">
    <text evidence="3 11">Belongs to the peptidase M18 family.</text>
</comment>
<dbReference type="Gene3D" id="3.40.630.10">
    <property type="entry name" value="Zn peptidases"/>
    <property type="match status" value="1"/>
</dbReference>
<keyword evidence="8 11" id="KW-0378">Hydrolase</keyword>
<evidence type="ECO:0000256" key="11">
    <source>
        <dbReference type="RuleBase" id="RU004386"/>
    </source>
</evidence>
<dbReference type="InterPro" id="IPR023358">
    <property type="entry name" value="Peptidase_M18_dom2"/>
</dbReference>
<evidence type="ECO:0000313" key="12">
    <source>
        <dbReference type="EMBL" id="CAG9310945.1"/>
    </source>
</evidence>
<evidence type="ECO:0000256" key="7">
    <source>
        <dbReference type="ARBA" id="ARBA00022723"/>
    </source>
</evidence>
<proteinExistence type="inferred from homology"/>
<protein>
    <recommendedName>
        <fullName evidence="4">aspartyl aminopeptidase</fullName>
        <ecNumber evidence="4">3.4.11.21</ecNumber>
    </recommendedName>
</protein>
<evidence type="ECO:0000256" key="6">
    <source>
        <dbReference type="ARBA" id="ARBA00022670"/>
    </source>
</evidence>
<dbReference type="GO" id="GO:0006508">
    <property type="term" value="P:proteolysis"/>
    <property type="evidence" value="ECO:0007669"/>
    <property type="project" value="UniProtKB-KW"/>
</dbReference>
<keyword evidence="13" id="KW-1185">Reference proteome</keyword>
<evidence type="ECO:0000256" key="3">
    <source>
        <dbReference type="ARBA" id="ARBA00008290"/>
    </source>
</evidence>
<evidence type="ECO:0000313" key="13">
    <source>
        <dbReference type="Proteomes" id="UP001162131"/>
    </source>
</evidence>
<name>A0AAU9IN84_9CILI</name>
<dbReference type="GO" id="GO:0005737">
    <property type="term" value="C:cytoplasm"/>
    <property type="evidence" value="ECO:0007669"/>
    <property type="project" value="UniProtKB-ARBA"/>
</dbReference>
<dbReference type="GO" id="GO:0008270">
    <property type="term" value="F:zinc ion binding"/>
    <property type="evidence" value="ECO:0007669"/>
    <property type="project" value="InterPro"/>
</dbReference>
<evidence type="ECO:0000256" key="5">
    <source>
        <dbReference type="ARBA" id="ARBA00022438"/>
    </source>
</evidence>
<accession>A0AAU9IN84</accession>
<comment type="catalytic activity">
    <reaction evidence="1">
        <text>Release of an N-terminal aspartate or glutamate from a peptide, with a preference for aspartate.</text>
        <dbReference type="EC" id="3.4.11.21"/>
    </reaction>
</comment>
<dbReference type="SUPFAM" id="SSF101821">
    <property type="entry name" value="Aminopeptidase/glucanase lid domain"/>
    <property type="match status" value="1"/>
</dbReference>
<dbReference type="CDD" id="cd05658">
    <property type="entry name" value="M18_DAP"/>
    <property type="match status" value="1"/>
</dbReference>
<dbReference type="PANTHER" id="PTHR28570:SF3">
    <property type="entry name" value="ASPARTYL AMINOPEPTIDASE"/>
    <property type="match status" value="1"/>
</dbReference>
<dbReference type="SUPFAM" id="SSF53187">
    <property type="entry name" value="Zn-dependent exopeptidases"/>
    <property type="match status" value="1"/>
</dbReference>
<dbReference type="GO" id="GO:0008237">
    <property type="term" value="F:metallopeptidase activity"/>
    <property type="evidence" value="ECO:0007669"/>
    <property type="project" value="UniProtKB-KW"/>
</dbReference>
<keyword evidence="10 11" id="KW-0482">Metalloprotease</keyword>
<dbReference type="GO" id="GO:0004177">
    <property type="term" value="F:aminopeptidase activity"/>
    <property type="evidence" value="ECO:0007669"/>
    <property type="project" value="UniProtKB-KW"/>
</dbReference>
<dbReference type="FunFam" id="2.30.250.10:FF:000001">
    <property type="entry name" value="Aspartyl aminopeptidase 1"/>
    <property type="match status" value="1"/>
</dbReference>
<dbReference type="AlphaFoldDB" id="A0AAU9IN84"/>